<evidence type="ECO:0000313" key="9">
    <source>
        <dbReference type="Proteomes" id="UP000077628"/>
    </source>
</evidence>
<keyword evidence="3" id="KW-0805">Transcription regulation</keyword>
<dbReference type="InterPro" id="IPR013656">
    <property type="entry name" value="PAS_4"/>
</dbReference>
<dbReference type="InterPro" id="IPR025662">
    <property type="entry name" value="Sigma_54_int_dom_ATP-bd_1"/>
</dbReference>
<dbReference type="InterPro" id="IPR003593">
    <property type="entry name" value="AAA+_ATPase"/>
</dbReference>
<dbReference type="Proteomes" id="UP000077628">
    <property type="component" value="Unassembled WGS sequence"/>
</dbReference>
<dbReference type="InterPro" id="IPR002078">
    <property type="entry name" value="Sigma_54_int"/>
</dbReference>
<dbReference type="SUPFAM" id="SSF55785">
    <property type="entry name" value="PYP-like sensor domain (PAS domain)"/>
    <property type="match status" value="1"/>
</dbReference>
<keyword evidence="5" id="KW-0010">Activator</keyword>
<dbReference type="STRING" id="702114.A1355_09630"/>
<dbReference type="PANTHER" id="PTHR32071">
    <property type="entry name" value="TRANSCRIPTIONAL REGULATORY PROTEIN"/>
    <property type="match status" value="1"/>
</dbReference>
<dbReference type="PROSITE" id="PS00675">
    <property type="entry name" value="SIGMA54_INTERACT_1"/>
    <property type="match status" value="1"/>
</dbReference>
<dbReference type="CDD" id="cd00009">
    <property type="entry name" value="AAA"/>
    <property type="match status" value="1"/>
</dbReference>
<evidence type="ECO:0000256" key="3">
    <source>
        <dbReference type="ARBA" id="ARBA00023015"/>
    </source>
</evidence>
<dbReference type="InterPro" id="IPR009057">
    <property type="entry name" value="Homeodomain-like_sf"/>
</dbReference>
<dbReference type="FunFam" id="3.40.50.300:FF:000006">
    <property type="entry name" value="DNA-binding transcriptional regulator NtrC"/>
    <property type="match status" value="1"/>
</dbReference>
<evidence type="ECO:0000313" key="8">
    <source>
        <dbReference type="EMBL" id="OAI16760.1"/>
    </source>
</evidence>
<keyword evidence="6" id="KW-0804">Transcription</keyword>
<dbReference type="SUPFAM" id="SSF55781">
    <property type="entry name" value="GAF domain-like"/>
    <property type="match status" value="1"/>
</dbReference>
<protein>
    <submittedName>
        <fullName evidence="8">Fis family transcriptional regulator</fullName>
    </submittedName>
</protein>
<gene>
    <name evidence="8" type="ORF">A1355_09630</name>
</gene>
<dbReference type="AlphaFoldDB" id="A0A177NI81"/>
<dbReference type="Pfam" id="PF08448">
    <property type="entry name" value="PAS_4"/>
    <property type="match status" value="1"/>
</dbReference>
<dbReference type="EMBL" id="LUUK01000183">
    <property type="protein sequence ID" value="OAI16760.1"/>
    <property type="molecule type" value="Genomic_DNA"/>
</dbReference>
<keyword evidence="1" id="KW-0547">Nucleotide-binding</keyword>
<name>A0A177NI81_9GAMM</name>
<dbReference type="InterPro" id="IPR058031">
    <property type="entry name" value="AAA_lid_NorR"/>
</dbReference>
<dbReference type="InterPro" id="IPR025944">
    <property type="entry name" value="Sigma_54_int_dom_CS"/>
</dbReference>
<evidence type="ECO:0000256" key="4">
    <source>
        <dbReference type="ARBA" id="ARBA00023125"/>
    </source>
</evidence>
<dbReference type="GO" id="GO:0043565">
    <property type="term" value="F:sequence-specific DNA binding"/>
    <property type="evidence" value="ECO:0007669"/>
    <property type="project" value="InterPro"/>
</dbReference>
<dbReference type="RefSeq" id="WP_064030230.1">
    <property type="nucleotide sequence ID" value="NZ_LUUK01000183.1"/>
</dbReference>
<dbReference type="GO" id="GO:0005524">
    <property type="term" value="F:ATP binding"/>
    <property type="evidence" value="ECO:0007669"/>
    <property type="project" value="UniProtKB-KW"/>
</dbReference>
<dbReference type="InterPro" id="IPR029016">
    <property type="entry name" value="GAF-like_dom_sf"/>
</dbReference>
<dbReference type="Gene3D" id="1.10.10.60">
    <property type="entry name" value="Homeodomain-like"/>
    <property type="match status" value="1"/>
</dbReference>
<dbReference type="InterPro" id="IPR035965">
    <property type="entry name" value="PAS-like_dom_sf"/>
</dbReference>
<proteinExistence type="predicted"/>
<accession>A0A177NI81</accession>
<dbReference type="NCBIfam" id="TIGR00229">
    <property type="entry name" value="sensory_box"/>
    <property type="match status" value="1"/>
</dbReference>
<dbReference type="Gene3D" id="3.40.50.300">
    <property type="entry name" value="P-loop containing nucleotide triphosphate hydrolases"/>
    <property type="match status" value="1"/>
</dbReference>
<dbReference type="PROSITE" id="PS00688">
    <property type="entry name" value="SIGMA54_INTERACT_3"/>
    <property type="match status" value="1"/>
</dbReference>
<reference evidence="9" key="1">
    <citation type="submission" date="2016-03" db="EMBL/GenBank/DDBJ databases">
        <authorList>
            <person name="Heylen K."/>
            <person name="De Vos P."/>
            <person name="Vekeman B."/>
        </authorList>
    </citation>
    <scope>NUCLEOTIDE SEQUENCE [LARGE SCALE GENOMIC DNA]</scope>
    <source>
        <strain evidence="9">R-45383</strain>
    </source>
</reference>
<dbReference type="SMART" id="SM00382">
    <property type="entry name" value="AAA"/>
    <property type="match status" value="1"/>
</dbReference>
<comment type="caution">
    <text evidence="8">The sequence shown here is derived from an EMBL/GenBank/DDBJ whole genome shotgun (WGS) entry which is preliminary data.</text>
</comment>
<dbReference type="InterPro" id="IPR027417">
    <property type="entry name" value="P-loop_NTPase"/>
</dbReference>
<dbReference type="Pfam" id="PF01590">
    <property type="entry name" value="GAF"/>
    <property type="match status" value="1"/>
</dbReference>
<dbReference type="Gene3D" id="1.10.8.60">
    <property type="match status" value="1"/>
</dbReference>
<dbReference type="Gene3D" id="3.30.450.40">
    <property type="match status" value="1"/>
</dbReference>
<organism evidence="8 9">
    <name type="scientific">Methylomonas koyamae</name>
    <dbReference type="NCBI Taxonomy" id="702114"/>
    <lineage>
        <taxon>Bacteria</taxon>
        <taxon>Pseudomonadati</taxon>
        <taxon>Pseudomonadota</taxon>
        <taxon>Gammaproteobacteria</taxon>
        <taxon>Methylococcales</taxon>
        <taxon>Methylococcaceae</taxon>
        <taxon>Methylomonas</taxon>
    </lineage>
</organism>
<evidence type="ECO:0000259" key="7">
    <source>
        <dbReference type="PROSITE" id="PS50045"/>
    </source>
</evidence>
<dbReference type="InterPro" id="IPR000014">
    <property type="entry name" value="PAS"/>
</dbReference>
<dbReference type="CDD" id="cd00130">
    <property type="entry name" value="PAS"/>
    <property type="match status" value="1"/>
</dbReference>
<dbReference type="Pfam" id="PF00158">
    <property type="entry name" value="Sigma54_activat"/>
    <property type="match status" value="1"/>
</dbReference>
<keyword evidence="2" id="KW-0067">ATP-binding</keyword>
<dbReference type="Pfam" id="PF02954">
    <property type="entry name" value="HTH_8"/>
    <property type="match status" value="1"/>
</dbReference>
<dbReference type="InterPro" id="IPR003018">
    <property type="entry name" value="GAF"/>
</dbReference>
<keyword evidence="9" id="KW-1185">Reference proteome</keyword>
<dbReference type="PROSITE" id="PS00676">
    <property type="entry name" value="SIGMA54_INTERACT_2"/>
    <property type="match status" value="1"/>
</dbReference>
<dbReference type="InterPro" id="IPR002197">
    <property type="entry name" value="HTH_Fis"/>
</dbReference>
<dbReference type="Gene3D" id="3.30.450.20">
    <property type="entry name" value="PAS domain"/>
    <property type="match status" value="1"/>
</dbReference>
<dbReference type="PROSITE" id="PS50045">
    <property type="entry name" value="SIGMA54_INTERACT_4"/>
    <property type="match status" value="1"/>
</dbReference>
<dbReference type="InterPro" id="IPR025943">
    <property type="entry name" value="Sigma_54_int_dom_ATP-bd_2"/>
</dbReference>
<feature type="domain" description="Sigma-54 factor interaction" evidence="7">
    <location>
        <begin position="317"/>
        <end position="546"/>
    </location>
</feature>
<keyword evidence="4" id="KW-0238">DNA-binding</keyword>
<dbReference type="Pfam" id="PF25601">
    <property type="entry name" value="AAA_lid_14"/>
    <property type="match status" value="1"/>
</dbReference>
<dbReference type="PANTHER" id="PTHR32071:SF117">
    <property type="entry name" value="PTS-DEPENDENT DIHYDROXYACETONE KINASE OPERON REGULATORY PROTEIN-RELATED"/>
    <property type="match status" value="1"/>
</dbReference>
<dbReference type="OrthoDB" id="9804019at2"/>
<dbReference type="GO" id="GO:0006355">
    <property type="term" value="P:regulation of DNA-templated transcription"/>
    <property type="evidence" value="ECO:0007669"/>
    <property type="project" value="InterPro"/>
</dbReference>
<dbReference type="SUPFAM" id="SSF52540">
    <property type="entry name" value="P-loop containing nucleoside triphosphate hydrolases"/>
    <property type="match status" value="1"/>
</dbReference>
<evidence type="ECO:0000256" key="2">
    <source>
        <dbReference type="ARBA" id="ARBA00022840"/>
    </source>
</evidence>
<evidence type="ECO:0000256" key="1">
    <source>
        <dbReference type="ARBA" id="ARBA00022741"/>
    </source>
</evidence>
<evidence type="ECO:0000256" key="5">
    <source>
        <dbReference type="ARBA" id="ARBA00023159"/>
    </source>
</evidence>
<dbReference type="SUPFAM" id="SSF46689">
    <property type="entry name" value="Homeodomain-like"/>
    <property type="match status" value="1"/>
</dbReference>
<evidence type="ECO:0000256" key="6">
    <source>
        <dbReference type="ARBA" id="ARBA00023163"/>
    </source>
</evidence>
<sequence length="621" mass="69114">MTEIPPLTTPDLEELEVLRAIVEGTAHQAGGEFFRSLVRNLSRATGVAGAFVAEFLPDRRRVRALAFWQDGAWLDDVEWDLPGTPCEDVLSGRLCHYPSGVSERFPAEPDVESYLGVPLRDQASGDILGHLAVFDSRTMPEQPRLLYTLQIFAARAAAELSRLRAAEQLVQSEQRFRDLFDEAPIAYVHEDLQSRFLRANRTALRILGVPAALVPGFVGRSLVPALPEAQRRVEQAFSEIGRGGDSAGVVLELRRYDDGRPIWIQWWSRPDAGGLFTRTMFIDITEQVLMERRQAKLQAQNRYLQDEIKADHDFDLIVGDSPPLRALLQQVRKVAATDASVLIQGESGTGKELIARAIHSASPRREQPLIKVNCAALPAGLIESELFGHEKGAFTGALHKRVGRFELADGGSLFLDEIGEISAETQVKLLRVLQEREFERVGGQKPIKVDVRIIAATNRDLRREVAEKRFREDLFYRLNVFPLQTPPLRERASDIPALATFMAGKFAAKLGRRIDGIQPPALQRLLAYPWPGNIRELENVIERATILADGPWLDIAPELLPQVSSEPFGAPATLSEVTREHIVATLEQTGWVVEGPNGAAAKLDMKPSTLRYRMKKLGIAQ</sequence>